<accession>A0A077DGG9</accession>
<dbReference type="EMBL" id="CP009238">
    <property type="protein sequence ID" value="AIL32572.1"/>
    <property type="molecule type" value="Genomic_DNA"/>
</dbReference>
<dbReference type="AlphaFoldDB" id="A0A077DGG9"/>
<evidence type="ECO:0000313" key="1">
    <source>
        <dbReference type="EMBL" id="AIL32572.1"/>
    </source>
</evidence>
<name>A0A077DGG9_9BURK</name>
<organism evidence="1 2">
    <name type="scientific">Basilea psittacipulmonis DSM 24701</name>
    <dbReference type="NCBI Taxonomy" id="1072685"/>
    <lineage>
        <taxon>Bacteria</taxon>
        <taxon>Pseudomonadati</taxon>
        <taxon>Pseudomonadota</taxon>
        <taxon>Betaproteobacteria</taxon>
        <taxon>Burkholderiales</taxon>
        <taxon>Alcaligenaceae</taxon>
        <taxon>Basilea</taxon>
    </lineage>
</organism>
<dbReference type="Proteomes" id="UP000028945">
    <property type="component" value="Chromosome"/>
</dbReference>
<evidence type="ECO:0000313" key="2">
    <source>
        <dbReference type="Proteomes" id="UP000028945"/>
    </source>
</evidence>
<gene>
    <name evidence="1" type="ORF">IX83_03935</name>
</gene>
<reference evidence="1 2" key="1">
    <citation type="journal article" date="2014" name="BMC Genomics">
        <title>A genomic perspective on a new bacterial genus and species from the Alcaligenaceae family, Basilea psittacipulmonis.</title>
        <authorList>
            <person name="Whiteson K.L."/>
            <person name="Hernandez D."/>
            <person name="Lazarevic V."/>
            <person name="Gaia N."/>
            <person name="Farinelli L."/>
            <person name="Francois P."/>
            <person name="Pilo P."/>
            <person name="Frey J."/>
            <person name="Schrenzel J."/>
        </authorList>
    </citation>
    <scope>NUCLEOTIDE SEQUENCE [LARGE SCALE GENOMIC DNA]</scope>
    <source>
        <strain evidence="1 2">DSM 24701</strain>
    </source>
</reference>
<dbReference type="HOGENOM" id="CLU_2367147_0_0_4"/>
<dbReference type="KEGG" id="bpsi:IX83_03935"/>
<proteinExistence type="predicted"/>
<sequence>MSVLDLPIERQREIAKICGYDSLEKWQADKRAELEENERLRAEMEAYKPTKAEIRIRIDALRKHPNAICYYQRISGDFDLTAEEVIRNLENTETID</sequence>
<keyword evidence="2" id="KW-1185">Reference proteome</keyword>
<dbReference type="OrthoDB" id="8694261at2"/>
<protein>
    <submittedName>
        <fullName evidence="1">Uncharacterized protein</fullName>
    </submittedName>
</protein>
<dbReference type="RefSeq" id="WP_038499395.1">
    <property type="nucleotide sequence ID" value="NZ_AFWK01000113.1"/>
</dbReference>